<evidence type="ECO:0000256" key="3">
    <source>
        <dbReference type="ARBA" id="ARBA00022821"/>
    </source>
</evidence>
<dbReference type="GO" id="GO:0098542">
    <property type="term" value="P:defense response to other organism"/>
    <property type="evidence" value="ECO:0007669"/>
    <property type="project" value="TreeGrafter"/>
</dbReference>
<evidence type="ECO:0000256" key="5">
    <source>
        <dbReference type="SAM" id="SignalP"/>
    </source>
</evidence>
<dbReference type="InterPro" id="IPR041118">
    <property type="entry name" value="Rx_N"/>
</dbReference>
<dbReference type="Proteomes" id="UP000813462">
    <property type="component" value="Unassembled WGS sequence"/>
</dbReference>
<feature type="signal peptide" evidence="5">
    <location>
        <begin position="1"/>
        <end position="15"/>
    </location>
</feature>
<keyword evidence="5" id="KW-0732">Signal</keyword>
<comment type="caution">
    <text evidence="8">The sequence shown here is derived from an EMBL/GenBank/DDBJ whole genome shotgun (WGS) entry which is preliminary data.</text>
</comment>
<dbReference type="Pfam" id="PF23559">
    <property type="entry name" value="WHD_DRP"/>
    <property type="match status" value="1"/>
</dbReference>
<evidence type="ECO:0000256" key="4">
    <source>
        <dbReference type="SAM" id="MobiDB-lite"/>
    </source>
</evidence>
<protein>
    <submittedName>
        <fullName evidence="8">Uncharacterized protein</fullName>
    </submittedName>
</protein>
<gene>
    <name evidence="8" type="ORF">FEM48_Zijuj01G0094800</name>
</gene>
<organism evidence="8 9">
    <name type="scientific">Ziziphus jujuba var. spinosa</name>
    <dbReference type="NCBI Taxonomy" id="714518"/>
    <lineage>
        <taxon>Eukaryota</taxon>
        <taxon>Viridiplantae</taxon>
        <taxon>Streptophyta</taxon>
        <taxon>Embryophyta</taxon>
        <taxon>Tracheophyta</taxon>
        <taxon>Spermatophyta</taxon>
        <taxon>Magnoliopsida</taxon>
        <taxon>eudicotyledons</taxon>
        <taxon>Gunneridae</taxon>
        <taxon>Pentapetalae</taxon>
        <taxon>rosids</taxon>
        <taxon>fabids</taxon>
        <taxon>Rosales</taxon>
        <taxon>Rhamnaceae</taxon>
        <taxon>Paliureae</taxon>
        <taxon>Ziziphus</taxon>
    </lineage>
</organism>
<evidence type="ECO:0000259" key="7">
    <source>
        <dbReference type="Pfam" id="PF23559"/>
    </source>
</evidence>
<evidence type="ECO:0000313" key="9">
    <source>
        <dbReference type="Proteomes" id="UP000813462"/>
    </source>
</evidence>
<dbReference type="Pfam" id="PF18052">
    <property type="entry name" value="Rx_N"/>
    <property type="match status" value="1"/>
</dbReference>
<evidence type="ECO:0000256" key="1">
    <source>
        <dbReference type="ARBA" id="ARBA00022737"/>
    </source>
</evidence>
<dbReference type="SUPFAM" id="SSF52540">
    <property type="entry name" value="P-loop containing nucleoside triphosphate hydrolases"/>
    <property type="match status" value="1"/>
</dbReference>
<reference evidence="8" key="1">
    <citation type="journal article" date="2021" name="Front. Plant Sci.">
        <title>Chromosome-Scale Genome Assembly for Chinese Sour Jujube and Insights Into Its Genome Evolution and Domestication Signature.</title>
        <authorList>
            <person name="Shen L.-Y."/>
            <person name="Luo H."/>
            <person name="Wang X.-L."/>
            <person name="Wang X.-M."/>
            <person name="Qiu X.-J."/>
            <person name="Liu H."/>
            <person name="Zhou S.-S."/>
            <person name="Jia K.-H."/>
            <person name="Nie S."/>
            <person name="Bao Y.-T."/>
            <person name="Zhang R.-G."/>
            <person name="Yun Q.-Z."/>
            <person name="Chai Y.-H."/>
            <person name="Lu J.-Y."/>
            <person name="Li Y."/>
            <person name="Zhao S.-W."/>
            <person name="Mao J.-F."/>
            <person name="Jia S.-G."/>
            <person name="Mao Y.-M."/>
        </authorList>
    </citation>
    <scope>NUCLEOTIDE SEQUENCE</scope>
    <source>
        <strain evidence="8">AT0</strain>
        <tissue evidence="8">Leaf</tissue>
    </source>
</reference>
<dbReference type="FunFam" id="1.10.10.10:FF:000322">
    <property type="entry name" value="Probable disease resistance protein At1g63360"/>
    <property type="match status" value="1"/>
</dbReference>
<evidence type="ECO:0000256" key="2">
    <source>
        <dbReference type="ARBA" id="ARBA00022741"/>
    </source>
</evidence>
<keyword evidence="2" id="KW-0547">Nucleotide-binding</keyword>
<dbReference type="PANTHER" id="PTHR23155:SF1205">
    <property type="entry name" value="DISEASE RESISTANCE PROTEIN RPM1"/>
    <property type="match status" value="1"/>
</dbReference>
<keyword evidence="3" id="KW-0611">Plant defense</keyword>
<evidence type="ECO:0000259" key="6">
    <source>
        <dbReference type="Pfam" id="PF18052"/>
    </source>
</evidence>
<dbReference type="InterPro" id="IPR044974">
    <property type="entry name" value="Disease_R_plants"/>
</dbReference>
<dbReference type="GO" id="GO:0000166">
    <property type="term" value="F:nucleotide binding"/>
    <property type="evidence" value="ECO:0007669"/>
    <property type="project" value="UniProtKB-KW"/>
</dbReference>
<dbReference type="PANTHER" id="PTHR23155">
    <property type="entry name" value="DISEASE RESISTANCE PROTEIN RP"/>
    <property type="match status" value="1"/>
</dbReference>
<dbReference type="InterPro" id="IPR027417">
    <property type="entry name" value="P-loop_NTPase"/>
</dbReference>
<dbReference type="Gene3D" id="1.20.5.4130">
    <property type="match status" value="1"/>
</dbReference>
<dbReference type="AlphaFoldDB" id="A0A978W0G2"/>
<feature type="domain" description="Disease resistance N-terminal" evidence="6">
    <location>
        <begin position="33"/>
        <end position="96"/>
    </location>
</feature>
<sequence>MEVVTALTIVQIVTALATLALTLINSEGSDNSESATKKDAEEVFKELKSRLSTFQAVLGEKQREETGRSRASQDLVNRIRDCTFDIEDAFDEFLFAVPYDFLTTKTCRTAHKIIHSRTYRNALEELSSCRGKIMSQKELNHPPENGGPLQEDSSGTCSSYFVEEDVFVDLKRRRERLANQLISTNVAERATVLVVGPGGSDKNDQISSGHIHEKLHRYLEDKREAFWDRKGDCPKELKSSSEKIIERCEGLPLVIAAAVIERILQLSFEDLPDNLRSCFLYLSLFPNGYPIKRGRLIRLWIAEGFVKGTQVHTSEEVAETYMNILIERNLVQAERGVEISRHITSLSSLQELSLVMVNNKTTMENMGNLKELKKLRLACLQNELGKKLCESIQKMKTLTTLDLSLKGSRLKADVKPVEAFEDLQCLMELEMVDYYKGKKLVFKAGKFKNLKILHIEEFPDLSELVVENYAMPKLEKLIIRRCNMLKSVPDLGAPDCKPLVEFLDYGMNVESSCDLQRGKKNNENFDEQEDLALLLDYDSEAESTE</sequence>
<dbReference type="InterPro" id="IPR058922">
    <property type="entry name" value="WHD_DRP"/>
</dbReference>
<feature type="domain" description="Disease resistance protein winged helix" evidence="7">
    <location>
        <begin position="284"/>
        <end position="334"/>
    </location>
</feature>
<proteinExistence type="predicted"/>
<dbReference type="SUPFAM" id="SSF52047">
    <property type="entry name" value="RNI-like"/>
    <property type="match status" value="1"/>
</dbReference>
<accession>A0A978W0G2</accession>
<name>A0A978W0G2_ZIZJJ</name>
<evidence type="ECO:0000313" key="8">
    <source>
        <dbReference type="EMBL" id="KAH7545446.1"/>
    </source>
</evidence>
<dbReference type="EMBL" id="JAEACU010000001">
    <property type="protein sequence ID" value="KAH7545446.1"/>
    <property type="molecule type" value="Genomic_DNA"/>
</dbReference>
<keyword evidence="1" id="KW-0677">Repeat</keyword>
<dbReference type="Gene3D" id="3.80.10.10">
    <property type="entry name" value="Ribonuclease Inhibitor"/>
    <property type="match status" value="1"/>
</dbReference>
<feature type="region of interest" description="Disordered" evidence="4">
    <location>
        <begin position="137"/>
        <end position="156"/>
    </location>
</feature>
<dbReference type="InterPro" id="IPR032675">
    <property type="entry name" value="LRR_dom_sf"/>
</dbReference>
<feature type="chain" id="PRO_5036688132" evidence="5">
    <location>
        <begin position="16"/>
        <end position="545"/>
    </location>
</feature>